<accession>N1Q8I6</accession>
<dbReference type="KEGG" id="pfj:MYCFIDRAFT_84186"/>
<keyword evidence="3" id="KW-1185">Reference proteome</keyword>
<dbReference type="AlphaFoldDB" id="N1Q8I6"/>
<feature type="region of interest" description="Disordered" evidence="1">
    <location>
        <begin position="1"/>
        <end position="110"/>
    </location>
</feature>
<feature type="compositionally biased region" description="Basic and acidic residues" evidence="1">
    <location>
        <begin position="310"/>
        <end position="323"/>
    </location>
</feature>
<dbReference type="OrthoDB" id="10640185at2759"/>
<dbReference type="GeneID" id="19342159"/>
<feature type="compositionally biased region" description="Basic and acidic residues" evidence="1">
    <location>
        <begin position="100"/>
        <end position="110"/>
    </location>
</feature>
<feature type="region of interest" description="Disordered" evidence="1">
    <location>
        <begin position="277"/>
        <end position="356"/>
    </location>
</feature>
<organism evidence="2 3">
    <name type="scientific">Pseudocercospora fijiensis (strain CIRAD86)</name>
    <name type="common">Black leaf streak disease fungus</name>
    <name type="synonym">Mycosphaerella fijiensis</name>
    <dbReference type="NCBI Taxonomy" id="383855"/>
    <lineage>
        <taxon>Eukaryota</taxon>
        <taxon>Fungi</taxon>
        <taxon>Dikarya</taxon>
        <taxon>Ascomycota</taxon>
        <taxon>Pezizomycotina</taxon>
        <taxon>Dothideomycetes</taxon>
        <taxon>Dothideomycetidae</taxon>
        <taxon>Mycosphaerellales</taxon>
        <taxon>Mycosphaerellaceae</taxon>
        <taxon>Pseudocercospora</taxon>
    </lineage>
</organism>
<dbReference type="Proteomes" id="UP000016932">
    <property type="component" value="Unassembled WGS sequence"/>
</dbReference>
<dbReference type="RefSeq" id="XP_007920569.1">
    <property type="nucleotide sequence ID" value="XM_007922378.1"/>
</dbReference>
<sequence length="411" mass="46650">MPVLNVVNVDHVRTSSPQEIETASKHRGHPRATIETDEEGDTASYGHPLARNGMTLTVPKNEEESTEKKSTAPARVTRTDPVPTSSATEHLGSTSQRPETSTRDGFWKRTQNDRNAIETYIVDKKGVSKDGTATGKARLIAKQDRFAQLSLWYDEKLNQLEKRKGKVTGSARSLFPQFYNKIDEDVWLRRTFSAWLDGAEEGKINKPDIARSNANYPTPLTQLGRHYDDQDQDDEEMVIKPEPEDEDDEEDYRTTFYNNNNRNLTFGCAVPQRTAAIQASAHGKMRDPSTPNSDKAYFTHHHHHIKRRREREPSTPDSDDKTHAIKRRREATTSERDEDSPSSSSEETFAVEQPPKKEKFWAVGGINAHFNGAKITPQKLEGKIPGGKVVKVVRRAWVWDENGRMKVYPPF</sequence>
<feature type="compositionally biased region" description="Basic residues" evidence="1">
    <location>
        <begin position="298"/>
        <end position="309"/>
    </location>
</feature>
<name>N1Q8I6_PSEFD</name>
<evidence type="ECO:0000256" key="1">
    <source>
        <dbReference type="SAM" id="MobiDB-lite"/>
    </source>
</evidence>
<gene>
    <name evidence="2" type="ORF">MYCFIDRAFT_84186</name>
</gene>
<reference evidence="2 3" key="1">
    <citation type="journal article" date="2012" name="PLoS Pathog.">
        <title>Diverse lifestyles and strategies of plant pathogenesis encoded in the genomes of eighteen Dothideomycetes fungi.</title>
        <authorList>
            <person name="Ohm R.A."/>
            <person name="Feau N."/>
            <person name="Henrissat B."/>
            <person name="Schoch C.L."/>
            <person name="Horwitz B.A."/>
            <person name="Barry K.W."/>
            <person name="Condon B.J."/>
            <person name="Copeland A.C."/>
            <person name="Dhillon B."/>
            <person name="Glaser F."/>
            <person name="Hesse C.N."/>
            <person name="Kosti I."/>
            <person name="LaButti K."/>
            <person name="Lindquist E.A."/>
            <person name="Lucas S."/>
            <person name="Salamov A.A."/>
            <person name="Bradshaw R.E."/>
            <person name="Ciuffetti L."/>
            <person name="Hamelin R.C."/>
            <person name="Kema G.H.J."/>
            <person name="Lawrence C."/>
            <person name="Scott J.A."/>
            <person name="Spatafora J.W."/>
            <person name="Turgeon B.G."/>
            <person name="de Wit P.J.G.M."/>
            <person name="Zhong S."/>
            <person name="Goodwin S.B."/>
            <person name="Grigoriev I.V."/>
        </authorList>
    </citation>
    <scope>NUCLEOTIDE SEQUENCE [LARGE SCALE GENOMIC DNA]</scope>
    <source>
        <strain evidence="2 3">CIRAD86</strain>
    </source>
</reference>
<feature type="compositionally biased region" description="Polar residues" evidence="1">
    <location>
        <begin position="82"/>
        <end position="99"/>
    </location>
</feature>
<evidence type="ECO:0000313" key="2">
    <source>
        <dbReference type="EMBL" id="EME87237.1"/>
    </source>
</evidence>
<dbReference type="VEuPathDB" id="FungiDB:MYCFIDRAFT_84186"/>
<dbReference type="HOGENOM" id="CLU_669254_0_0_1"/>
<dbReference type="EMBL" id="KB446555">
    <property type="protein sequence ID" value="EME87237.1"/>
    <property type="molecule type" value="Genomic_DNA"/>
</dbReference>
<proteinExistence type="predicted"/>
<evidence type="ECO:0000313" key="3">
    <source>
        <dbReference type="Proteomes" id="UP000016932"/>
    </source>
</evidence>
<protein>
    <submittedName>
        <fullName evidence="2">Uncharacterized protein</fullName>
    </submittedName>
</protein>
<feature type="compositionally biased region" description="Basic and acidic residues" evidence="1">
    <location>
        <begin position="60"/>
        <end position="70"/>
    </location>
</feature>